<comment type="caution">
    <text evidence="5">The sequence shown here is derived from an EMBL/GenBank/DDBJ whole genome shotgun (WGS) entry which is preliminary data.</text>
</comment>
<evidence type="ECO:0008006" key="7">
    <source>
        <dbReference type="Google" id="ProtNLM"/>
    </source>
</evidence>
<proteinExistence type="predicted"/>
<evidence type="ECO:0000256" key="4">
    <source>
        <dbReference type="SAM" id="Coils"/>
    </source>
</evidence>
<dbReference type="Proteomes" id="UP001500359">
    <property type="component" value="Unassembled WGS sequence"/>
</dbReference>
<evidence type="ECO:0000256" key="1">
    <source>
        <dbReference type="ARBA" id="ARBA00022737"/>
    </source>
</evidence>
<dbReference type="SMART" id="SM00028">
    <property type="entry name" value="TPR"/>
    <property type="match status" value="11"/>
</dbReference>
<dbReference type="EMBL" id="BAAAFD010000002">
    <property type="protein sequence ID" value="GAA0854204.1"/>
    <property type="molecule type" value="Genomic_DNA"/>
</dbReference>
<protein>
    <recommendedName>
        <fullName evidence="7">PEP-CTERM system TPR-repeat lipoprotein</fullName>
    </recommendedName>
</protein>
<dbReference type="PROSITE" id="PS50005">
    <property type="entry name" value="TPR"/>
    <property type="match status" value="6"/>
</dbReference>
<evidence type="ECO:0000313" key="5">
    <source>
        <dbReference type="EMBL" id="GAA0854204.1"/>
    </source>
</evidence>
<dbReference type="InterPro" id="IPR014266">
    <property type="entry name" value="PEP-CTERM_TPR_PrsT"/>
</dbReference>
<dbReference type="InterPro" id="IPR019734">
    <property type="entry name" value="TPR_rpt"/>
</dbReference>
<dbReference type="InterPro" id="IPR011990">
    <property type="entry name" value="TPR-like_helical_dom_sf"/>
</dbReference>
<feature type="repeat" description="TPR" evidence="3">
    <location>
        <begin position="834"/>
        <end position="867"/>
    </location>
</feature>
<feature type="repeat" description="TPR" evidence="3">
    <location>
        <begin position="21"/>
        <end position="54"/>
    </location>
</feature>
<feature type="repeat" description="TPR" evidence="3">
    <location>
        <begin position="800"/>
        <end position="833"/>
    </location>
</feature>
<feature type="repeat" description="TPR" evidence="3">
    <location>
        <begin position="193"/>
        <end position="226"/>
    </location>
</feature>
<keyword evidence="4" id="KW-0175">Coiled coil</keyword>
<dbReference type="PANTHER" id="PTHR44943:SF8">
    <property type="entry name" value="TPR REPEAT-CONTAINING PROTEIN MJ0263"/>
    <property type="match status" value="1"/>
</dbReference>
<dbReference type="NCBIfam" id="TIGR02917">
    <property type="entry name" value="PEP_TPR_lipo"/>
    <property type="match status" value="1"/>
</dbReference>
<dbReference type="Pfam" id="PF13432">
    <property type="entry name" value="TPR_16"/>
    <property type="match status" value="3"/>
</dbReference>
<dbReference type="SUPFAM" id="SSF48452">
    <property type="entry name" value="TPR-like"/>
    <property type="match status" value="4"/>
</dbReference>
<feature type="repeat" description="TPR" evidence="3">
    <location>
        <begin position="463"/>
        <end position="496"/>
    </location>
</feature>
<dbReference type="InterPro" id="IPR051685">
    <property type="entry name" value="Ycf3/AcsC/BcsC/TPR_MFPF"/>
</dbReference>
<dbReference type="PANTHER" id="PTHR44943">
    <property type="entry name" value="CELLULOSE SYNTHASE OPERON PROTEIN C"/>
    <property type="match status" value="1"/>
</dbReference>
<evidence type="ECO:0000313" key="6">
    <source>
        <dbReference type="Proteomes" id="UP001500359"/>
    </source>
</evidence>
<name>A0ABP3WPC1_9ALTE</name>
<keyword evidence="1" id="KW-0677">Repeat</keyword>
<feature type="coiled-coil region" evidence="4">
    <location>
        <begin position="263"/>
        <end position="290"/>
    </location>
</feature>
<gene>
    <name evidence="5" type="ORF">GCM10009114_09160</name>
</gene>
<dbReference type="Pfam" id="PF14559">
    <property type="entry name" value="TPR_19"/>
    <property type="match status" value="3"/>
</dbReference>
<keyword evidence="2 3" id="KW-0802">TPR repeat</keyword>
<organism evidence="5 6">
    <name type="scientific">Aliiglaciecola litoralis</name>
    <dbReference type="NCBI Taxonomy" id="582857"/>
    <lineage>
        <taxon>Bacteria</taxon>
        <taxon>Pseudomonadati</taxon>
        <taxon>Pseudomonadota</taxon>
        <taxon>Gammaproteobacteria</taxon>
        <taxon>Alteromonadales</taxon>
        <taxon>Alteromonadaceae</taxon>
        <taxon>Aliiglaciecola</taxon>
    </lineage>
</organism>
<sequence length="914" mass="101640">MRTLLLVLGLTLIIGCSQKTSEDHLKAAQDYIAEKRLDSAVLELKNAIKLDPRDPVARFELGKVYLTKKQYESAEKELNRALEYGQPASDVIPLLSQAYQNTGALSELSEIDHTEAGMSPEQEIEVGFFKLQSFAQLGKEKEAKALVEQLSSIKVDTVYRGLVDVYGSVMMGGDVQQAVSDAEALVAKFPNNADLLKFQGQLYLRISEPEKAAEVYKSYLQVFPEDTQTVFVLAKLLVDNGKILEAEPYIDQLLAKNAENPLLNQLKSVVSAAKNEHEDAQRYAEKAIQNGRGDPVLRLIAGHSAYILKDFEAANRHLSYIASSLPPEHPGLKMLAASQLELGMSGEASEMLSKFDNVSEDDAKLFSKTGYELIRSGNIKEAKEVVERSAAISRTAEDLTRLGVLRLSLNDVSGIIDLETALEKSPEMEVTRATLANAYLATNQLDKAKDLATDWIKNEPQDFKGHMLLGEVYVKQGDFAKALDEFNKADAIEPENGLVLLAIANLDLVQQKFAEGAKKLKAILDKKADFVPAIATYYLALRAQEKGKEGMQPALDALKSNPNDPQIRLVVARMYLSERNWQDALNTLEEFDENDKTAPAYWNIKGKSLLGLGVISDANQHYDKWIAAYPNSKDANLGKLLLLDAKGDFKEGAERSAAFLEVRDDLAVRMLNVHFLVMSGQINQAKVAFAALPDNAKQLPVAQGFQARILLSENDNEGALEYSKTVYENIPNSRNAVLLAVNLERLNRKNDAMALLQAHAEQFPQDVAVKMMLAERQITSDESKAIATYEKTLKLNPNNFVVLNNLAYLYIQEGRLKEAETYARQAVDLRPDNADAVDTLAQALMKQQKYDEALKFYDRVVNDKMKNNEIFLNYVEVLFAKGNNSLARRKLSERKFEGAALTQRVNELKAKYGV</sequence>
<evidence type="ECO:0000256" key="3">
    <source>
        <dbReference type="PROSITE-ProRule" id="PRU00339"/>
    </source>
</evidence>
<dbReference type="PROSITE" id="PS51257">
    <property type="entry name" value="PROKAR_LIPOPROTEIN"/>
    <property type="match status" value="1"/>
</dbReference>
<evidence type="ECO:0000256" key="2">
    <source>
        <dbReference type="ARBA" id="ARBA00022803"/>
    </source>
</evidence>
<dbReference type="RefSeq" id="WP_343856992.1">
    <property type="nucleotide sequence ID" value="NZ_BAAAFD010000002.1"/>
</dbReference>
<keyword evidence="6" id="KW-1185">Reference proteome</keyword>
<accession>A0ABP3WPC1</accession>
<reference evidence="6" key="1">
    <citation type="journal article" date="2019" name="Int. J. Syst. Evol. Microbiol.">
        <title>The Global Catalogue of Microorganisms (GCM) 10K type strain sequencing project: providing services to taxonomists for standard genome sequencing and annotation.</title>
        <authorList>
            <consortium name="The Broad Institute Genomics Platform"/>
            <consortium name="The Broad Institute Genome Sequencing Center for Infectious Disease"/>
            <person name="Wu L."/>
            <person name="Ma J."/>
        </authorList>
    </citation>
    <scope>NUCLEOTIDE SEQUENCE [LARGE SCALE GENOMIC DNA]</scope>
    <source>
        <strain evidence="6">JCM 15896</strain>
    </source>
</reference>
<dbReference type="Gene3D" id="1.25.40.10">
    <property type="entry name" value="Tetratricopeptide repeat domain"/>
    <property type="match status" value="4"/>
</dbReference>
<feature type="repeat" description="TPR" evidence="3">
    <location>
        <begin position="55"/>
        <end position="88"/>
    </location>
</feature>